<feature type="transmembrane region" description="Helical" evidence="1">
    <location>
        <begin position="41"/>
        <end position="59"/>
    </location>
</feature>
<proteinExistence type="predicted"/>
<dbReference type="EMBL" id="NSGR01000004">
    <property type="protein sequence ID" value="PCH13898.1"/>
    <property type="molecule type" value="Genomic_DNA"/>
</dbReference>
<dbReference type="AlphaFoldDB" id="A0A854WBC3"/>
<dbReference type="InterPro" id="IPR006485">
    <property type="entry name" value="Phage-like_holin"/>
</dbReference>
<protein>
    <submittedName>
        <fullName evidence="3">Bacteriophage holin</fullName>
    </submittedName>
</protein>
<dbReference type="Proteomes" id="UP000217465">
    <property type="component" value="Unassembled WGS sequence"/>
</dbReference>
<keyword evidence="1" id="KW-0812">Transmembrane</keyword>
<dbReference type="Pfam" id="PF04531">
    <property type="entry name" value="Phage_holin_1"/>
    <property type="match status" value="1"/>
</dbReference>
<dbReference type="RefSeq" id="WP_096633244.1">
    <property type="nucleotide sequence ID" value="NZ_NSGR01000003.1"/>
</dbReference>
<dbReference type="NCBIfam" id="TIGR01598">
    <property type="entry name" value="holin_phiLC3"/>
    <property type="match status" value="1"/>
</dbReference>
<sequence length="77" mass="8874">MKINWKLRLQNKTFWATLVPLIVLLLQQLGLNFVPENWEEIFTTVMAILLLVGVINDPTTIGFNDSDQALDYTQPKE</sequence>
<evidence type="ECO:0000313" key="2">
    <source>
        <dbReference type="EMBL" id="PCH13898.1"/>
    </source>
</evidence>
<evidence type="ECO:0000313" key="4">
    <source>
        <dbReference type="Proteomes" id="UP000217465"/>
    </source>
</evidence>
<gene>
    <name evidence="3" type="ORF">A9Y57_00167</name>
    <name evidence="2" type="ORF">A9Y57_00533</name>
</gene>
<keyword evidence="1" id="KW-1133">Transmembrane helix</keyword>
<evidence type="ECO:0000313" key="3">
    <source>
        <dbReference type="EMBL" id="PCH14164.1"/>
    </source>
</evidence>
<accession>A0A854WBC3</accession>
<organism evidence="3 4">
    <name type="scientific">Streptococcus parauberis</name>
    <dbReference type="NCBI Taxonomy" id="1348"/>
    <lineage>
        <taxon>Bacteria</taxon>
        <taxon>Bacillati</taxon>
        <taxon>Bacillota</taxon>
        <taxon>Bacilli</taxon>
        <taxon>Lactobacillales</taxon>
        <taxon>Streptococcaceae</taxon>
        <taxon>Streptococcus</taxon>
    </lineage>
</organism>
<comment type="caution">
    <text evidence="3">The sequence shown here is derived from an EMBL/GenBank/DDBJ whole genome shotgun (WGS) entry which is preliminary data.</text>
</comment>
<reference evidence="3 4" key="1">
    <citation type="submission" date="2016-06" db="EMBL/GenBank/DDBJ databases">
        <authorList>
            <person name="Haines A.N."/>
            <person name="Council K.R."/>
        </authorList>
    </citation>
    <scope>NUCLEOTIDE SEQUENCE [LARGE SCALE GENOMIC DNA]</scope>
    <source>
        <strain evidence="3 4">SP158-29</strain>
    </source>
</reference>
<evidence type="ECO:0000256" key="1">
    <source>
        <dbReference type="SAM" id="Phobius"/>
    </source>
</evidence>
<name>A0A854WBC3_9STRE</name>
<dbReference type="EMBL" id="NSGR01000003">
    <property type="protein sequence ID" value="PCH14164.1"/>
    <property type="molecule type" value="Genomic_DNA"/>
</dbReference>
<feature type="transmembrane region" description="Helical" evidence="1">
    <location>
        <begin position="12"/>
        <end position="29"/>
    </location>
</feature>
<keyword evidence="1" id="KW-0472">Membrane</keyword>